<dbReference type="InterPro" id="IPR013106">
    <property type="entry name" value="Ig_V-set"/>
</dbReference>
<dbReference type="InterPro" id="IPR037448">
    <property type="entry name" value="Zig-8"/>
</dbReference>
<dbReference type="CDD" id="cd00096">
    <property type="entry name" value="Ig"/>
    <property type="match status" value="1"/>
</dbReference>
<dbReference type="SMART" id="SM00409">
    <property type="entry name" value="IG"/>
    <property type="match status" value="2"/>
</dbReference>
<feature type="domain" description="Ig-like" evidence="2">
    <location>
        <begin position="156"/>
        <end position="258"/>
    </location>
</feature>
<dbReference type="InterPro" id="IPR036179">
    <property type="entry name" value="Ig-like_dom_sf"/>
</dbReference>
<keyword evidence="1" id="KW-0732">Signal</keyword>
<accession>A0A979FHR6</accession>
<dbReference type="GeneID" id="125177825"/>
<dbReference type="InterPro" id="IPR007110">
    <property type="entry name" value="Ig-like_dom"/>
</dbReference>
<evidence type="ECO:0000256" key="1">
    <source>
        <dbReference type="SAM" id="SignalP"/>
    </source>
</evidence>
<keyword evidence="3" id="KW-1185">Reference proteome</keyword>
<organism evidence="3 4">
    <name type="scientific">Hyalella azteca</name>
    <name type="common">Amphipod</name>
    <dbReference type="NCBI Taxonomy" id="294128"/>
    <lineage>
        <taxon>Eukaryota</taxon>
        <taxon>Metazoa</taxon>
        <taxon>Ecdysozoa</taxon>
        <taxon>Arthropoda</taxon>
        <taxon>Crustacea</taxon>
        <taxon>Multicrustacea</taxon>
        <taxon>Malacostraca</taxon>
        <taxon>Eumalacostraca</taxon>
        <taxon>Peracarida</taxon>
        <taxon>Amphipoda</taxon>
        <taxon>Senticaudata</taxon>
        <taxon>Talitrida</taxon>
        <taxon>Talitroidea</taxon>
        <taxon>Hyalellidae</taxon>
        <taxon>Hyalella</taxon>
    </lineage>
</organism>
<dbReference type="InterPro" id="IPR003599">
    <property type="entry name" value="Ig_sub"/>
</dbReference>
<proteinExistence type="predicted"/>
<evidence type="ECO:0000313" key="3">
    <source>
        <dbReference type="Proteomes" id="UP000694843"/>
    </source>
</evidence>
<dbReference type="InterPro" id="IPR013783">
    <property type="entry name" value="Ig-like_fold"/>
</dbReference>
<dbReference type="RefSeq" id="XP_047736258.1">
    <property type="nucleotide sequence ID" value="XM_047880302.1"/>
</dbReference>
<evidence type="ECO:0000313" key="4">
    <source>
        <dbReference type="RefSeq" id="XP_047736258.1"/>
    </source>
</evidence>
<feature type="signal peptide" evidence="1">
    <location>
        <begin position="1"/>
        <end position="26"/>
    </location>
</feature>
<dbReference type="GO" id="GO:0050808">
    <property type="term" value="P:synapse organization"/>
    <property type="evidence" value="ECO:0007669"/>
    <property type="project" value="TreeGrafter"/>
</dbReference>
<dbReference type="Pfam" id="PF13927">
    <property type="entry name" value="Ig_3"/>
    <property type="match status" value="1"/>
</dbReference>
<dbReference type="PANTHER" id="PTHR23279">
    <property type="entry name" value="DEFECTIVE PROBOSCIS EXTENSION RESPONSE DPR -RELATED"/>
    <property type="match status" value="1"/>
</dbReference>
<reference evidence="4" key="1">
    <citation type="submission" date="2025-08" db="UniProtKB">
        <authorList>
            <consortium name="RefSeq"/>
        </authorList>
    </citation>
    <scope>IDENTIFICATION</scope>
    <source>
        <tissue evidence="4">Whole organism</tissue>
    </source>
</reference>
<dbReference type="PANTHER" id="PTHR23279:SF46">
    <property type="entry name" value="DEFECTIVE PROBOSCIS EXTENSION RESPONSE 10, ISOFORM A-RELATED"/>
    <property type="match status" value="1"/>
</dbReference>
<dbReference type="OrthoDB" id="5969816at2759"/>
<dbReference type="Pfam" id="PF07686">
    <property type="entry name" value="V-set"/>
    <property type="match status" value="1"/>
</dbReference>
<dbReference type="FunFam" id="2.60.40.10:FF:000129">
    <property type="entry name" value="CLUMA_CG018772, isoform A"/>
    <property type="match status" value="1"/>
</dbReference>
<protein>
    <submittedName>
        <fullName evidence="4">Zwei Ig domain protein zig-8-like</fullName>
    </submittedName>
</protein>
<dbReference type="KEGG" id="hazt:125177825"/>
<dbReference type="PROSITE" id="PS50835">
    <property type="entry name" value="IG_LIKE"/>
    <property type="match status" value="2"/>
</dbReference>
<feature type="domain" description="Ig-like" evidence="2">
    <location>
        <begin position="43"/>
        <end position="141"/>
    </location>
</feature>
<sequence length="361" mass="41703">MLRKFVLQVQLATLLVLLRYSTVVDGGGERVTRYTRHSGLPQPYFSATPTNVSVVSGLPAYLPCRVHMLGDRSVTWMRMRDLHILTVAHVTYSADERFQILHSEETDDWTLRIQYTQPRDSGAYKCQVNSQDKIARNVYLSVVDRNLLDKSLYKIPSEHSKEGVFSTVIVGKEQRFLQAGSLLSLDCVVRHTKNPPPAVLWYKNGELLDYDSPRGGIAIQLEKTGAQTSSHLLLSAMRLSDAGNYTCAPVDAPAATVTVHVYSGEWDCDEWDCDCDEWDCDEWDCGEWACDEWDYDEWACDEWDCGELACDEWDCEWEYDEWDCGEWDYDEWDCDERDCDEWDSVEWDCDEWDCDEWDCGE</sequence>
<gene>
    <name evidence="4" type="primary">LOC125177825</name>
</gene>
<name>A0A979FHR6_HYAAZ</name>
<evidence type="ECO:0000259" key="2">
    <source>
        <dbReference type="PROSITE" id="PS50835"/>
    </source>
</evidence>
<dbReference type="Proteomes" id="UP000694843">
    <property type="component" value="Unplaced"/>
</dbReference>
<dbReference type="InterPro" id="IPR003598">
    <property type="entry name" value="Ig_sub2"/>
</dbReference>
<dbReference type="SMART" id="SM00408">
    <property type="entry name" value="IGc2"/>
    <property type="match status" value="2"/>
</dbReference>
<dbReference type="AlphaFoldDB" id="A0A979FHR6"/>
<feature type="chain" id="PRO_5038116225" evidence="1">
    <location>
        <begin position="27"/>
        <end position="361"/>
    </location>
</feature>
<dbReference type="Gene3D" id="2.60.40.10">
    <property type="entry name" value="Immunoglobulins"/>
    <property type="match status" value="2"/>
</dbReference>
<dbReference type="SUPFAM" id="SSF48726">
    <property type="entry name" value="Immunoglobulin"/>
    <property type="match status" value="2"/>
</dbReference>
<dbReference type="GO" id="GO:0032589">
    <property type="term" value="C:neuron projection membrane"/>
    <property type="evidence" value="ECO:0007669"/>
    <property type="project" value="TreeGrafter"/>
</dbReference>
<dbReference type="SMART" id="SM00406">
    <property type="entry name" value="IGv"/>
    <property type="match status" value="2"/>
</dbReference>